<accession>A0AC60QU84</accession>
<comment type="caution">
    <text evidence="1">The sequence shown here is derived from an EMBL/GenBank/DDBJ whole genome shotgun (WGS) entry which is preliminary data.</text>
</comment>
<dbReference type="Proteomes" id="UP000805193">
    <property type="component" value="Unassembled WGS sequence"/>
</dbReference>
<evidence type="ECO:0000313" key="1">
    <source>
        <dbReference type="EMBL" id="KAG0442905.1"/>
    </source>
</evidence>
<reference evidence="1 2" key="1">
    <citation type="journal article" date="2020" name="Cell">
        <title>Large-Scale Comparative Analyses of Tick Genomes Elucidate Their Genetic Diversity and Vector Capacities.</title>
        <authorList>
            <consortium name="Tick Genome and Microbiome Consortium (TIGMIC)"/>
            <person name="Jia N."/>
            <person name="Wang J."/>
            <person name="Shi W."/>
            <person name="Du L."/>
            <person name="Sun Y."/>
            <person name="Zhan W."/>
            <person name="Jiang J.F."/>
            <person name="Wang Q."/>
            <person name="Zhang B."/>
            <person name="Ji P."/>
            <person name="Bell-Sakyi L."/>
            <person name="Cui X.M."/>
            <person name="Yuan T.T."/>
            <person name="Jiang B.G."/>
            <person name="Yang W.F."/>
            <person name="Lam T.T."/>
            <person name="Chang Q.C."/>
            <person name="Ding S.J."/>
            <person name="Wang X.J."/>
            <person name="Zhu J.G."/>
            <person name="Ruan X.D."/>
            <person name="Zhao L."/>
            <person name="Wei J.T."/>
            <person name="Ye R.Z."/>
            <person name="Que T.C."/>
            <person name="Du C.H."/>
            <person name="Zhou Y.H."/>
            <person name="Cheng J.X."/>
            <person name="Dai P.F."/>
            <person name="Guo W.B."/>
            <person name="Han X.H."/>
            <person name="Huang E.J."/>
            <person name="Li L.F."/>
            <person name="Wei W."/>
            <person name="Gao Y.C."/>
            <person name="Liu J.Z."/>
            <person name="Shao H.Z."/>
            <person name="Wang X."/>
            <person name="Wang C.C."/>
            <person name="Yang T.C."/>
            <person name="Huo Q.B."/>
            <person name="Li W."/>
            <person name="Chen H.Y."/>
            <person name="Chen S.E."/>
            <person name="Zhou L.G."/>
            <person name="Ni X.B."/>
            <person name="Tian J.H."/>
            <person name="Sheng Y."/>
            <person name="Liu T."/>
            <person name="Pan Y.S."/>
            <person name="Xia L.Y."/>
            <person name="Li J."/>
            <person name="Zhao F."/>
            <person name="Cao W.C."/>
        </authorList>
    </citation>
    <scope>NUCLEOTIDE SEQUENCE [LARGE SCALE GENOMIC DNA]</scope>
    <source>
        <strain evidence="1">Iper-2018</strain>
    </source>
</reference>
<organism evidence="1 2">
    <name type="scientific">Ixodes persulcatus</name>
    <name type="common">Taiga tick</name>
    <dbReference type="NCBI Taxonomy" id="34615"/>
    <lineage>
        <taxon>Eukaryota</taxon>
        <taxon>Metazoa</taxon>
        <taxon>Ecdysozoa</taxon>
        <taxon>Arthropoda</taxon>
        <taxon>Chelicerata</taxon>
        <taxon>Arachnida</taxon>
        <taxon>Acari</taxon>
        <taxon>Parasitiformes</taxon>
        <taxon>Ixodida</taxon>
        <taxon>Ixodoidea</taxon>
        <taxon>Ixodidae</taxon>
        <taxon>Ixodinae</taxon>
        <taxon>Ixodes</taxon>
    </lineage>
</organism>
<sequence length="227" mass="25784">MDDVDSISPPLRASRRRFSIEDDLLLLSAVQDINPFADWARWGAVTRKLNETAGNAFTVRAVRDRCDLLIAQFRRQDRTNLRKEFRHLPKVLPRQAATSPTGTTGTERTQAASPRLKTLPPLLHMKNIFQQQLADRQVDEDGAVKQARTLPALHVRRWIATSLRNLYRPYSAMTKAIHHKFCSSYFEELSKSKVKMCDDIDSYTLQRGADTTPGWGRAASHDACGHN</sequence>
<proteinExistence type="predicted"/>
<evidence type="ECO:0000313" key="2">
    <source>
        <dbReference type="Proteomes" id="UP000805193"/>
    </source>
</evidence>
<protein>
    <submittedName>
        <fullName evidence="1">Uncharacterized protein</fullName>
    </submittedName>
</protein>
<keyword evidence="2" id="KW-1185">Reference proteome</keyword>
<name>A0AC60QU84_IXOPE</name>
<dbReference type="EMBL" id="JABSTQ010004129">
    <property type="protein sequence ID" value="KAG0442905.1"/>
    <property type="molecule type" value="Genomic_DNA"/>
</dbReference>
<gene>
    <name evidence="1" type="ORF">HPB47_015496</name>
</gene>